<evidence type="ECO:0000313" key="1">
    <source>
        <dbReference type="EMBL" id="KAF4044145.1"/>
    </source>
</evidence>
<reference evidence="1" key="1">
    <citation type="submission" date="2020-04" db="EMBL/GenBank/DDBJ databases">
        <title>Hybrid Assembly of Korean Phytophthora infestans isolates.</title>
        <authorList>
            <person name="Prokchorchik M."/>
            <person name="Lee Y."/>
            <person name="Seo J."/>
            <person name="Cho J.-H."/>
            <person name="Park Y.-E."/>
            <person name="Jang D.-C."/>
            <person name="Im J.-S."/>
            <person name="Choi J.-G."/>
            <person name="Park H.-J."/>
            <person name="Lee G.-B."/>
            <person name="Lee Y.-G."/>
            <person name="Hong S.-Y."/>
            <person name="Cho K."/>
            <person name="Sohn K.H."/>
        </authorList>
    </citation>
    <scope>NUCLEOTIDE SEQUENCE</scope>
    <source>
        <strain evidence="1">KR_1_A1</strain>
    </source>
</reference>
<evidence type="ECO:0000313" key="2">
    <source>
        <dbReference type="Proteomes" id="UP000602510"/>
    </source>
</evidence>
<gene>
    <name evidence="1" type="ORF">GN244_ATG03420</name>
</gene>
<dbReference type="EMBL" id="WSZM01000075">
    <property type="protein sequence ID" value="KAF4044145.1"/>
    <property type="molecule type" value="Genomic_DNA"/>
</dbReference>
<name>A0A833TD89_PHYIN</name>
<protein>
    <submittedName>
        <fullName evidence="1">Uncharacterized protein</fullName>
    </submittedName>
</protein>
<organism evidence="1 2">
    <name type="scientific">Phytophthora infestans</name>
    <name type="common">Potato late blight agent</name>
    <name type="synonym">Botrytis infestans</name>
    <dbReference type="NCBI Taxonomy" id="4787"/>
    <lineage>
        <taxon>Eukaryota</taxon>
        <taxon>Sar</taxon>
        <taxon>Stramenopiles</taxon>
        <taxon>Oomycota</taxon>
        <taxon>Peronosporomycetes</taxon>
        <taxon>Peronosporales</taxon>
        <taxon>Peronosporaceae</taxon>
        <taxon>Phytophthora</taxon>
    </lineage>
</organism>
<comment type="caution">
    <text evidence="1">The sequence shown here is derived from an EMBL/GenBank/DDBJ whole genome shotgun (WGS) entry which is preliminary data.</text>
</comment>
<dbReference type="AlphaFoldDB" id="A0A833TD89"/>
<sequence>MKHKRGLAKLLLNKKTIDEVTKHCATDIACMYLLDTTKSRLDENGVTKRVFKFGYSKNVKDRMNKLVVKYGRDSVIDTLIFLSLDYLSGAETELKRTLGKKSHTKMAVRHNCLCFQTKNSSELPSGYARQ</sequence>
<accession>A0A833TD89</accession>
<keyword evidence="2" id="KW-1185">Reference proteome</keyword>
<dbReference type="Proteomes" id="UP000602510">
    <property type="component" value="Unassembled WGS sequence"/>
</dbReference>
<proteinExistence type="predicted"/>